<keyword evidence="6" id="KW-0436">Ligase</keyword>
<dbReference type="InterPro" id="IPR002698">
    <property type="entry name" value="FTHF_cligase"/>
</dbReference>
<evidence type="ECO:0000256" key="5">
    <source>
        <dbReference type="RuleBase" id="RU361279"/>
    </source>
</evidence>
<dbReference type="GO" id="GO:0005524">
    <property type="term" value="F:ATP binding"/>
    <property type="evidence" value="ECO:0007669"/>
    <property type="project" value="UniProtKB-KW"/>
</dbReference>
<proteinExistence type="inferred from homology"/>
<dbReference type="GO" id="GO:0035999">
    <property type="term" value="P:tetrahydrofolate interconversion"/>
    <property type="evidence" value="ECO:0007669"/>
    <property type="project" value="TreeGrafter"/>
</dbReference>
<feature type="binding site" evidence="4">
    <location>
        <begin position="133"/>
        <end position="141"/>
    </location>
    <ligand>
        <name>ATP</name>
        <dbReference type="ChEBI" id="CHEBI:30616"/>
    </ligand>
</feature>
<keyword evidence="5" id="KW-0479">Metal-binding</keyword>
<keyword evidence="3 4" id="KW-0067">ATP-binding</keyword>
<evidence type="ECO:0000313" key="7">
    <source>
        <dbReference type="Proteomes" id="UP001145069"/>
    </source>
</evidence>
<dbReference type="GO" id="GO:0009396">
    <property type="term" value="P:folic acid-containing compound biosynthetic process"/>
    <property type="evidence" value="ECO:0007669"/>
    <property type="project" value="TreeGrafter"/>
</dbReference>
<dbReference type="SUPFAM" id="SSF100950">
    <property type="entry name" value="NagB/RpiA/CoA transferase-like"/>
    <property type="match status" value="1"/>
</dbReference>
<feature type="binding site" evidence="4">
    <location>
        <position position="49"/>
    </location>
    <ligand>
        <name>substrate</name>
    </ligand>
</feature>
<gene>
    <name evidence="6" type="ORF">NC799_01150</name>
</gene>
<dbReference type="EMBL" id="JAMQKC010000001">
    <property type="protein sequence ID" value="MDC3415521.1"/>
    <property type="molecule type" value="Genomic_DNA"/>
</dbReference>
<keyword evidence="7" id="KW-1185">Reference proteome</keyword>
<feature type="binding site" evidence="4">
    <location>
        <position position="54"/>
    </location>
    <ligand>
        <name>substrate</name>
    </ligand>
</feature>
<comment type="catalytic activity">
    <reaction evidence="5">
        <text>(6S)-5-formyl-5,6,7,8-tetrahydrofolate + ATP = (6R)-5,10-methenyltetrahydrofolate + ADP + phosphate</text>
        <dbReference type="Rhea" id="RHEA:10488"/>
        <dbReference type="ChEBI" id="CHEBI:30616"/>
        <dbReference type="ChEBI" id="CHEBI:43474"/>
        <dbReference type="ChEBI" id="CHEBI:57455"/>
        <dbReference type="ChEBI" id="CHEBI:57457"/>
        <dbReference type="ChEBI" id="CHEBI:456216"/>
        <dbReference type="EC" id="6.3.3.2"/>
    </reaction>
</comment>
<dbReference type="GO" id="GO:0046872">
    <property type="term" value="F:metal ion binding"/>
    <property type="evidence" value="ECO:0007669"/>
    <property type="project" value="UniProtKB-KW"/>
</dbReference>
<evidence type="ECO:0000313" key="6">
    <source>
        <dbReference type="EMBL" id="MDC3415521.1"/>
    </source>
</evidence>
<dbReference type="AlphaFoldDB" id="A0A9X3WC14"/>
<dbReference type="Proteomes" id="UP001145069">
    <property type="component" value="Unassembled WGS sequence"/>
</dbReference>
<evidence type="ECO:0000256" key="4">
    <source>
        <dbReference type="PIRSR" id="PIRSR006806-1"/>
    </source>
</evidence>
<comment type="caution">
    <text evidence="6">The sequence shown here is derived from an EMBL/GenBank/DDBJ whole genome shotgun (WGS) entry which is preliminary data.</text>
</comment>
<dbReference type="InterPro" id="IPR037171">
    <property type="entry name" value="NagB/RpiA_transferase-like"/>
</dbReference>
<dbReference type="GO" id="GO:0030272">
    <property type="term" value="F:5-formyltetrahydrofolate cyclo-ligase activity"/>
    <property type="evidence" value="ECO:0007669"/>
    <property type="project" value="UniProtKB-EC"/>
</dbReference>
<dbReference type="Gene3D" id="3.40.50.10420">
    <property type="entry name" value="NagB/RpiA/CoA transferase-like"/>
    <property type="match status" value="1"/>
</dbReference>
<feature type="binding site" evidence="4">
    <location>
        <begin position="3"/>
        <end position="7"/>
    </location>
    <ligand>
        <name>ATP</name>
        <dbReference type="ChEBI" id="CHEBI:30616"/>
    </ligand>
</feature>
<dbReference type="PIRSF" id="PIRSF006806">
    <property type="entry name" value="FTHF_cligase"/>
    <property type="match status" value="1"/>
</dbReference>
<dbReference type="NCBIfam" id="TIGR02727">
    <property type="entry name" value="MTHFS_bact"/>
    <property type="match status" value="1"/>
</dbReference>
<comment type="cofactor">
    <cofactor evidence="5">
        <name>Mg(2+)</name>
        <dbReference type="ChEBI" id="CHEBI:18420"/>
    </cofactor>
</comment>
<evidence type="ECO:0000256" key="3">
    <source>
        <dbReference type="ARBA" id="ARBA00022840"/>
    </source>
</evidence>
<dbReference type="PANTHER" id="PTHR23407:SF1">
    <property type="entry name" value="5-FORMYLTETRAHYDROFOLATE CYCLO-LIGASE"/>
    <property type="match status" value="1"/>
</dbReference>
<sequence>MNKATQREQYRALLRKMDSQSRGQIERKIQTNLIRSSYWEKAQVIGVTISGTYEIDTKPIIELGWSQGKTICVPKCYPKDNMLVFYRLISYEQLEKVYSNLLEPRPIKEMIVKKSDMDLLIVPGMVFDRKGYRIGFGGGYYDRFLKGFSGISLSLAMNEQIVDCIEREPHDLAVDHILTETGLIL</sequence>
<keyword evidence="5" id="KW-0460">Magnesium</keyword>
<dbReference type="EC" id="6.3.3.2" evidence="5"/>
<dbReference type="Pfam" id="PF01812">
    <property type="entry name" value="5-FTHF_cyc-lig"/>
    <property type="match status" value="1"/>
</dbReference>
<dbReference type="InterPro" id="IPR024185">
    <property type="entry name" value="FTHF_cligase-like_sf"/>
</dbReference>
<evidence type="ECO:0000256" key="1">
    <source>
        <dbReference type="ARBA" id="ARBA00010638"/>
    </source>
</evidence>
<reference evidence="6" key="1">
    <citation type="submission" date="2022-06" db="EMBL/GenBank/DDBJ databases">
        <title>Aquibacillus sp. a new bacterium isolated from soil saline samples.</title>
        <authorList>
            <person name="Galisteo C."/>
            <person name="De La Haba R."/>
            <person name="Sanchez-Porro C."/>
            <person name="Ventosa A."/>
        </authorList>
    </citation>
    <scope>NUCLEOTIDE SEQUENCE</scope>
    <source>
        <strain evidence="6">3ASR75-54</strain>
    </source>
</reference>
<protein>
    <recommendedName>
        <fullName evidence="5">5-formyltetrahydrofolate cyclo-ligase</fullName>
        <ecNumber evidence="5">6.3.3.2</ecNumber>
    </recommendedName>
</protein>
<dbReference type="RefSeq" id="WP_272444481.1">
    <property type="nucleotide sequence ID" value="NZ_JAMQKC010000001.1"/>
</dbReference>
<organism evidence="6 7">
    <name type="scientific">Aquibacillus salsiterrae</name>
    <dbReference type="NCBI Taxonomy" id="2950439"/>
    <lineage>
        <taxon>Bacteria</taxon>
        <taxon>Bacillati</taxon>
        <taxon>Bacillota</taxon>
        <taxon>Bacilli</taxon>
        <taxon>Bacillales</taxon>
        <taxon>Bacillaceae</taxon>
        <taxon>Aquibacillus</taxon>
    </lineage>
</organism>
<keyword evidence="2 4" id="KW-0547">Nucleotide-binding</keyword>
<comment type="similarity">
    <text evidence="1 5">Belongs to the 5-formyltetrahydrofolate cyclo-ligase family.</text>
</comment>
<dbReference type="PANTHER" id="PTHR23407">
    <property type="entry name" value="ATPASE INHIBITOR/5-FORMYLTETRAHYDROFOLATE CYCLO-LIGASE"/>
    <property type="match status" value="1"/>
</dbReference>
<evidence type="ECO:0000256" key="2">
    <source>
        <dbReference type="ARBA" id="ARBA00022741"/>
    </source>
</evidence>
<accession>A0A9X3WC14</accession>
<name>A0A9X3WC14_9BACI</name>